<sequence length="385" mass="44380">MKIKEVQSPYINETINDRKYSYIESLGTPIIETIDDGICIHFIYFGDSETKSVHVLGSFPGWELDKGEMVKIEDSKVWVKSFKTDSPVASTYYFSVNDEFGDNWEKRFEHFLTDPLNPNKMLFSESPGDIKIKNTEVSYFSVSKSLSSLDIKNKNHNIYKEVFTSNLLDNQRNLWIYDPVNAIDTPKNLLIIFDGFQYTEAIPVANMIDHLYEEGNIAPTLMIGVDSPDRFNEFNGNEQFTKFITDELLPWIRNTFAVSHNPKDVALCGASLGGLSAFYTALNHSNLFGNVISQSGSFNHKKTKVENDQYWSVHYLESQPKHPVRIYMNSGRLEMDELQHANSLTYQTLLSNGYEVKYEIFNGGHDLLWWRETFLDGLEYLFCEE</sequence>
<dbReference type="Gene3D" id="2.60.40.10">
    <property type="entry name" value="Immunoglobulins"/>
    <property type="match status" value="1"/>
</dbReference>
<comment type="caution">
    <text evidence="1">The sequence shown here is derived from an EMBL/GenBank/DDBJ whole genome shotgun (WGS) entry which is preliminary data.</text>
</comment>
<dbReference type="InterPro" id="IPR029058">
    <property type="entry name" value="AB_hydrolase_fold"/>
</dbReference>
<dbReference type="SUPFAM" id="SSF53474">
    <property type="entry name" value="alpha/beta-Hydrolases"/>
    <property type="match status" value="1"/>
</dbReference>
<dbReference type="PANTHER" id="PTHR48098:SF3">
    <property type="entry name" value="IRON(III) ENTEROBACTIN ESTERASE"/>
    <property type="match status" value="1"/>
</dbReference>
<dbReference type="Proteomes" id="UP001649381">
    <property type="component" value="Unassembled WGS sequence"/>
</dbReference>
<accession>A0ABS9H5E5</accession>
<evidence type="ECO:0008006" key="3">
    <source>
        <dbReference type="Google" id="ProtNLM"/>
    </source>
</evidence>
<dbReference type="Gene3D" id="3.40.50.1820">
    <property type="entry name" value="alpha/beta hydrolase"/>
    <property type="match status" value="1"/>
</dbReference>
<dbReference type="PANTHER" id="PTHR48098">
    <property type="entry name" value="ENTEROCHELIN ESTERASE-RELATED"/>
    <property type="match status" value="1"/>
</dbReference>
<keyword evidence="2" id="KW-1185">Reference proteome</keyword>
<dbReference type="Pfam" id="PF00756">
    <property type="entry name" value="Esterase"/>
    <property type="match status" value="1"/>
</dbReference>
<dbReference type="InterPro" id="IPR014756">
    <property type="entry name" value="Ig_E-set"/>
</dbReference>
<organism evidence="1 2">
    <name type="scientific">Pseudalkalibacillus berkeleyi</name>
    <dbReference type="NCBI Taxonomy" id="1069813"/>
    <lineage>
        <taxon>Bacteria</taxon>
        <taxon>Bacillati</taxon>
        <taxon>Bacillota</taxon>
        <taxon>Bacilli</taxon>
        <taxon>Bacillales</taxon>
        <taxon>Fictibacillaceae</taxon>
        <taxon>Pseudalkalibacillus</taxon>
    </lineage>
</organism>
<dbReference type="InterPro" id="IPR050583">
    <property type="entry name" value="Mycobacterial_A85_antigen"/>
</dbReference>
<protein>
    <recommendedName>
        <fullName evidence="3">Enterochelin esterase</fullName>
    </recommendedName>
</protein>
<gene>
    <name evidence="1" type="ORF">L2716_15720</name>
</gene>
<reference evidence="1 2" key="1">
    <citation type="submission" date="2022-01" db="EMBL/GenBank/DDBJ databases">
        <title>Alkalihalobacillus sp. EGI L200015, a novel bacterium isolated from a salt lake sediment.</title>
        <authorList>
            <person name="Gao L."/>
            <person name="Fang B.-Z."/>
            <person name="Li W.-J."/>
        </authorList>
    </citation>
    <scope>NUCLEOTIDE SEQUENCE [LARGE SCALE GENOMIC DNA]</scope>
    <source>
        <strain evidence="1 2">KCTC 12718</strain>
    </source>
</reference>
<proteinExistence type="predicted"/>
<dbReference type="InterPro" id="IPR013783">
    <property type="entry name" value="Ig-like_fold"/>
</dbReference>
<dbReference type="InterPro" id="IPR000801">
    <property type="entry name" value="Esterase-like"/>
</dbReference>
<name>A0ABS9H5E5_9BACL</name>
<evidence type="ECO:0000313" key="1">
    <source>
        <dbReference type="EMBL" id="MCF6139185.1"/>
    </source>
</evidence>
<dbReference type="SUPFAM" id="SSF81296">
    <property type="entry name" value="E set domains"/>
    <property type="match status" value="1"/>
</dbReference>
<dbReference type="RefSeq" id="WP_236337955.1">
    <property type="nucleotide sequence ID" value="NZ_JAKIJS010000002.1"/>
</dbReference>
<evidence type="ECO:0000313" key="2">
    <source>
        <dbReference type="Proteomes" id="UP001649381"/>
    </source>
</evidence>
<dbReference type="EMBL" id="JAKIJS010000002">
    <property type="protein sequence ID" value="MCF6139185.1"/>
    <property type="molecule type" value="Genomic_DNA"/>
</dbReference>